<sequence>MEKIITTKNEYNSLDAINMYLKTKASTYDFTKEYDSWDVRTNVHGQMEQCIILKKSAMHGMKVHFENENTLKMTYIIPKK</sequence>
<evidence type="ECO:0000313" key="1">
    <source>
        <dbReference type="EMBL" id="SDH49247.1"/>
    </source>
</evidence>
<protein>
    <submittedName>
        <fullName evidence="1">Uncharacterized protein</fullName>
    </submittedName>
</protein>
<evidence type="ECO:0000313" key="2">
    <source>
        <dbReference type="Proteomes" id="UP000199492"/>
    </source>
</evidence>
<name>A0A1G8CUN9_9FLAO</name>
<organism evidence="1 2">
    <name type="scientific">Winogradskyella thalassocola</name>
    <dbReference type="NCBI Taxonomy" id="262004"/>
    <lineage>
        <taxon>Bacteria</taxon>
        <taxon>Pseudomonadati</taxon>
        <taxon>Bacteroidota</taxon>
        <taxon>Flavobacteriia</taxon>
        <taxon>Flavobacteriales</taxon>
        <taxon>Flavobacteriaceae</taxon>
        <taxon>Winogradskyella</taxon>
    </lineage>
</organism>
<gene>
    <name evidence="1" type="ORF">SAMN04489796_10354</name>
</gene>
<reference evidence="2" key="1">
    <citation type="submission" date="2016-10" db="EMBL/GenBank/DDBJ databases">
        <authorList>
            <person name="Varghese N."/>
            <person name="Submissions S."/>
        </authorList>
    </citation>
    <scope>NUCLEOTIDE SEQUENCE [LARGE SCALE GENOMIC DNA]</scope>
    <source>
        <strain evidence="2">DSM 15363</strain>
    </source>
</reference>
<proteinExistence type="predicted"/>
<dbReference type="RefSeq" id="WP_245710204.1">
    <property type="nucleotide sequence ID" value="NZ_FNCZ01000003.1"/>
</dbReference>
<accession>A0A1G8CUN9</accession>
<dbReference type="STRING" id="262004.SAMN04489796_10354"/>
<keyword evidence="2" id="KW-1185">Reference proteome</keyword>
<dbReference type="AlphaFoldDB" id="A0A1G8CUN9"/>
<dbReference type="EMBL" id="FNCZ01000003">
    <property type="protein sequence ID" value="SDH49247.1"/>
    <property type="molecule type" value="Genomic_DNA"/>
</dbReference>
<dbReference type="Proteomes" id="UP000199492">
    <property type="component" value="Unassembled WGS sequence"/>
</dbReference>